<sequence length="172" mass="19306">MAWAAQEAAYLREAIFWHFNKPQGNLLSDGPGEEEVVTSTLESSSPVGSPQLVSQEIALLADVRTLHDNFRDVVLHRDAQLDEISRRYTFGDEVHAAAEINQVIEAYCQEKREVERRLNIIKDALEDLFPDHIFEDVEAVQQMTANEPDRPGLEFSSPEEEVLSRSAPTGSA</sequence>
<keyword evidence="1" id="KW-0175">Coiled coil</keyword>
<dbReference type="AlphaFoldDB" id="A0AAD3YDT2"/>
<dbReference type="Proteomes" id="UP001222932">
    <property type="component" value="Unassembled WGS sequence"/>
</dbReference>
<feature type="coiled-coil region" evidence="1">
    <location>
        <begin position="97"/>
        <end position="124"/>
    </location>
</feature>
<reference evidence="3" key="1">
    <citation type="journal article" date="2023" name="BMC Genomics">
        <title>Chromosome-level genome assemblies of Cutaneotrichosporon spp. (Trichosporonales, Basidiomycota) reveal imbalanced evolution between nucleotide sequences and chromosome synteny.</title>
        <authorList>
            <person name="Kobayashi Y."/>
            <person name="Kayamori A."/>
            <person name="Aoki K."/>
            <person name="Shiwa Y."/>
            <person name="Matsutani M."/>
            <person name="Fujita N."/>
            <person name="Sugita T."/>
            <person name="Iwasaki W."/>
            <person name="Tanaka N."/>
            <person name="Takashima M."/>
        </authorList>
    </citation>
    <scope>NUCLEOTIDE SEQUENCE</scope>
    <source>
        <strain evidence="3">HIS016</strain>
    </source>
</reference>
<gene>
    <name evidence="3" type="ORF">CspeluHIS016_0503010</name>
</gene>
<feature type="region of interest" description="Disordered" evidence="2">
    <location>
        <begin position="143"/>
        <end position="172"/>
    </location>
</feature>
<proteinExistence type="predicted"/>
<dbReference type="EMBL" id="BTCM01000005">
    <property type="protein sequence ID" value="GMK58269.1"/>
    <property type="molecule type" value="Genomic_DNA"/>
</dbReference>
<name>A0AAD3YDT2_9TREE</name>
<protein>
    <submittedName>
        <fullName evidence="3">Uncharacterized protein</fullName>
    </submittedName>
</protein>
<evidence type="ECO:0000313" key="3">
    <source>
        <dbReference type="EMBL" id="GMK58269.1"/>
    </source>
</evidence>
<accession>A0AAD3YDT2</accession>
<evidence type="ECO:0000256" key="2">
    <source>
        <dbReference type="SAM" id="MobiDB-lite"/>
    </source>
</evidence>
<reference evidence="3" key="2">
    <citation type="submission" date="2023-06" db="EMBL/GenBank/DDBJ databases">
        <authorList>
            <person name="Kobayashi Y."/>
            <person name="Kayamori A."/>
            <person name="Aoki K."/>
            <person name="Shiwa Y."/>
            <person name="Fujita N."/>
            <person name="Sugita T."/>
            <person name="Iwasaki W."/>
            <person name="Tanaka N."/>
            <person name="Takashima M."/>
        </authorList>
    </citation>
    <scope>NUCLEOTIDE SEQUENCE</scope>
    <source>
        <strain evidence="3">HIS016</strain>
    </source>
</reference>
<evidence type="ECO:0000313" key="4">
    <source>
        <dbReference type="Proteomes" id="UP001222932"/>
    </source>
</evidence>
<evidence type="ECO:0000256" key="1">
    <source>
        <dbReference type="SAM" id="Coils"/>
    </source>
</evidence>
<keyword evidence="4" id="KW-1185">Reference proteome</keyword>
<organism evidence="3 4">
    <name type="scientific">Cutaneotrichosporon spelunceum</name>
    <dbReference type="NCBI Taxonomy" id="1672016"/>
    <lineage>
        <taxon>Eukaryota</taxon>
        <taxon>Fungi</taxon>
        <taxon>Dikarya</taxon>
        <taxon>Basidiomycota</taxon>
        <taxon>Agaricomycotina</taxon>
        <taxon>Tremellomycetes</taxon>
        <taxon>Trichosporonales</taxon>
        <taxon>Trichosporonaceae</taxon>
        <taxon>Cutaneotrichosporon</taxon>
    </lineage>
</organism>
<comment type="caution">
    <text evidence="3">The sequence shown here is derived from an EMBL/GenBank/DDBJ whole genome shotgun (WGS) entry which is preliminary data.</text>
</comment>